<feature type="site" description="Transition state stabilizer" evidence="7">
    <location>
        <position position="133"/>
    </location>
</feature>
<evidence type="ECO:0000256" key="1">
    <source>
        <dbReference type="ARBA" id="ARBA00000200"/>
    </source>
</evidence>
<feature type="binding site" evidence="7">
    <location>
        <begin position="56"/>
        <end position="58"/>
    </location>
    <ligand>
        <name>4-CDP-2-C-methyl-D-erythritol 2-phosphate</name>
        <dbReference type="ChEBI" id="CHEBI:57919"/>
    </ligand>
</feature>
<feature type="binding site" evidence="7">
    <location>
        <position position="139"/>
    </location>
    <ligand>
        <name>4-CDP-2-C-methyl-D-erythritol 2-phosphate</name>
        <dbReference type="ChEBI" id="CHEBI:57919"/>
    </ligand>
</feature>
<evidence type="ECO:0000256" key="2">
    <source>
        <dbReference type="ARBA" id="ARBA00004709"/>
    </source>
</evidence>
<gene>
    <name evidence="7" type="primary">ispF</name>
    <name evidence="10" type="ORF">ATZ36_14805</name>
</gene>
<dbReference type="PANTHER" id="PTHR43181:SF1">
    <property type="entry name" value="2-C-METHYL-D-ERYTHRITOL 2,4-CYCLODIPHOSPHATE SYNTHASE, CHLOROPLASTIC"/>
    <property type="match status" value="1"/>
</dbReference>
<evidence type="ECO:0000313" key="11">
    <source>
        <dbReference type="Proteomes" id="UP000095237"/>
    </source>
</evidence>
<comment type="catalytic activity">
    <reaction evidence="1 7 8">
        <text>4-CDP-2-C-methyl-D-erythritol 2-phosphate = 2-C-methyl-D-erythritol 2,4-cyclic diphosphate + CMP</text>
        <dbReference type="Rhea" id="RHEA:23864"/>
        <dbReference type="ChEBI" id="CHEBI:57919"/>
        <dbReference type="ChEBI" id="CHEBI:58483"/>
        <dbReference type="ChEBI" id="CHEBI:60377"/>
        <dbReference type="EC" id="4.6.1.12"/>
    </reaction>
</comment>
<feature type="binding site" evidence="7">
    <location>
        <begin position="34"/>
        <end position="35"/>
    </location>
    <ligand>
        <name>4-CDP-2-C-methyl-D-erythritol 2-phosphate</name>
        <dbReference type="ChEBI" id="CHEBI:57919"/>
    </ligand>
</feature>
<dbReference type="AlphaFoldDB" id="A0A1E5ILN5"/>
<dbReference type="GO" id="GO:0019288">
    <property type="term" value="P:isopentenyl diphosphate biosynthetic process, methylerythritol 4-phosphate pathway"/>
    <property type="evidence" value="ECO:0007669"/>
    <property type="project" value="UniProtKB-UniRule"/>
</dbReference>
<feature type="binding site" evidence="7">
    <location>
        <position position="142"/>
    </location>
    <ligand>
        <name>4-CDP-2-C-methyl-D-erythritol 2-phosphate</name>
        <dbReference type="ChEBI" id="CHEBI:57919"/>
    </ligand>
</feature>
<dbReference type="PROSITE" id="PS01350">
    <property type="entry name" value="ISPF"/>
    <property type="match status" value="1"/>
</dbReference>
<comment type="cofactor">
    <cofactor evidence="7">
        <name>a divalent metal cation</name>
        <dbReference type="ChEBI" id="CHEBI:60240"/>
    </cofactor>
    <text evidence="7">Binds 1 divalent metal cation per subunit.</text>
</comment>
<dbReference type="SUPFAM" id="SSF69765">
    <property type="entry name" value="IpsF-like"/>
    <property type="match status" value="1"/>
</dbReference>
<comment type="caution">
    <text evidence="7">Lacks conserved residue(s) required for the propagation of feature annotation.</text>
</comment>
<feature type="domain" description="2-C-methyl-D-erythritol 2,4-cyclodiphosphate synthase" evidence="9">
    <location>
        <begin position="1"/>
        <end position="154"/>
    </location>
</feature>
<dbReference type="GO" id="GO:0046872">
    <property type="term" value="F:metal ion binding"/>
    <property type="evidence" value="ECO:0007669"/>
    <property type="project" value="UniProtKB-KW"/>
</dbReference>
<comment type="pathway">
    <text evidence="2 7">Isoprenoid biosynthesis; isopentenyl diphosphate biosynthesis via DXP pathway; isopentenyl diphosphate from 1-deoxy-D-xylulose 5-phosphate: step 4/6.</text>
</comment>
<dbReference type="UniPathway" id="UPA00056">
    <property type="reaction ID" value="UER00095"/>
</dbReference>
<dbReference type="GO" id="GO:0016114">
    <property type="term" value="P:terpenoid biosynthetic process"/>
    <property type="evidence" value="ECO:0007669"/>
    <property type="project" value="InterPro"/>
</dbReference>
<evidence type="ECO:0000256" key="4">
    <source>
        <dbReference type="ARBA" id="ARBA00022723"/>
    </source>
</evidence>
<dbReference type="Gene3D" id="3.30.1330.50">
    <property type="entry name" value="2-C-methyl-D-erythritol 2,4-cyclodiphosphate synthase"/>
    <property type="match status" value="1"/>
</dbReference>
<dbReference type="PANTHER" id="PTHR43181">
    <property type="entry name" value="2-C-METHYL-D-ERYTHRITOL 2,4-CYCLODIPHOSPHATE SYNTHASE, CHLOROPLASTIC"/>
    <property type="match status" value="1"/>
</dbReference>
<sequence>MYIGFGYDTHRLKKGRELILGGVKIAASEGLDGHSDADVLVHALMDALLGAAGLSDIGYFFPDTDPKYKDVSSISLLESVYKELKKQNFSVNNVDVTVIAEAPRICPFIDDIKENISKAIELKKERIGIKATTNEKMGFAGRGEGIAAAVVASIRQGKKR</sequence>
<dbReference type="Pfam" id="PF02542">
    <property type="entry name" value="YgbB"/>
    <property type="match status" value="1"/>
</dbReference>
<name>A0A1E5ILN5_ENDTX</name>
<evidence type="ECO:0000313" key="10">
    <source>
        <dbReference type="EMBL" id="OEG71386.1"/>
    </source>
</evidence>
<feature type="binding site" evidence="7">
    <location>
        <position position="8"/>
    </location>
    <ligand>
        <name>a divalent metal cation</name>
        <dbReference type="ChEBI" id="CHEBI:60240"/>
    </ligand>
</feature>
<dbReference type="InterPro" id="IPR020555">
    <property type="entry name" value="MECDP_synthase_CS"/>
</dbReference>
<keyword evidence="4 7" id="KW-0479">Metal-binding</keyword>
<comment type="subunit">
    <text evidence="7">Homotrimer.</text>
</comment>
<evidence type="ECO:0000256" key="5">
    <source>
        <dbReference type="ARBA" id="ARBA00023229"/>
    </source>
</evidence>
<evidence type="ECO:0000256" key="3">
    <source>
        <dbReference type="ARBA" id="ARBA00012579"/>
    </source>
</evidence>
<dbReference type="InterPro" id="IPR003526">
    <property type="entry name" value="MECDP_synthase"/>
</dbReference>
<keyword evidence="6 7" id="KW-0456">Lyase</keyword>
<dbReference type="GO" id="GO:0008685">
    <property type="term" value="F:2-C-methyl-D-erythritol 2,4-cyclodiphosphate synthase activity"/>
    <property type="evidence" value="ECO:0007669"/>
    <property type="project" value="UniProtKB-UniRule"/>
</dbReference>
<proteinExistence type="inferred from homology"/>
<comment type="similarity">
    <text evidence="7 8">Belongs to the IspF family.</text>
</comment>
<feature type="binding site" evidence="7">
    <location>
        <begin position="61"/>
        <end position="65"/>
    </location>
    <ligand>
        <name>4-CDP-2-C-methyl-D-erythritol 2-phosphate</name>
        <dbReference type="ChEBI" id="CHEBI:57919"/>
    </ligand>
</feature>
<dbReference type="EC" id="4.6.1.12" evidence="3 7"/>
<evidence type="ECO:0000259" key="9">
    <source>
        <dbReference type="Pfam" id="PF02542"/>
    </source>
</evidence>
<keyword evidence="5 7" id="KW-0414">Isoprene biosynthesis</keyword>
<accession>A0A1E5ILN5</accession>
<feature type="binding site" evidence="7">
    <location>
        <begin position="8"/>
        <end position="10"/>
    </location>
    <ligand>
        <name>4-CDP-2-C-methyl-D-erythritol 2-phosphate</name>
        <dbReference type="ChEBI" id="CHEBI:57919"/>
    </ligand>
</feature>
<dbReference type="EMBL" id="LNVX01000218">
    <property type="protein sequence ID" value="OEG71386.1"/>
    <property type="molecule type" value="Genomic_DNA"/>
</dbReference>
<dbReference type="InterPro" id="IPR036571">
    <property type="entry name" value="MECDP_synthase_sf"/>
</dbReference>
<comment type="function">
    <text evidence="7">Involved in the biosynthesis of isopentenyl diphosphate (IPP) and dimethylallyl diphosphate (DMAPP), two major building blocks of isoprenoid compounds. Catalyzes the conversion of 4-diphosphocytidyl-2-C-methyl-D-erythritol 2-phosphate (CDP-ME2P) to 2-C-methyl-D-erythritol 2,4-cyclodiphosphate (ME-CPP) with a corresponding release of cytidine 5-monophosphate (CMP).</text>
</comment>
<evidence type="ECO:0000256" key="6">
    <source>
        <dbReference type="ARBA" id="ARBA00023239"/>
    </source>
</evidence>
<protein>
    <recommendedName>
        <fullName evidence="3 7">2-C-methyl-D-erythritol 2,4-cyclodiphosphate synthase</fullName>
        <shortName evidence="7">MECDP-synthase</shortName>
        <shortName evidence="7">MECPP-synthase</shortName>
        <shortName evidence="7">MECPS</shortName>
        <ecNumber evidence="3 7">4.6.1.12</ecNumber>
    </recommendedName>
</protein>
<feature type="binding site" evidence="7">
    <location>
        <begin position="132"/>
        <end position="135"/>
    </location>
    <ligand>
        <name>4-CDP-2-C-methyl-D-erythritol 2-phosphate</name>
        <dbReference type="ChEBI" id="CHEBI:57919"/>
    </ligand>
</feature>
<dbReference type="NCBIfam" id="TIGR00151">
    <property type="entry name" value="ispF"/>
    <property type="match status" value="1"/>
</dbReference>
<dbReference type="HAMAP" id="MF_00107">
    <property type="entry name" value="IspF"/>
    <property type="match status" value="1"/>
</dbReference>
<dbReference type="Proteomes" id="UP000095237">
    <property type="component" value="Unassembled WGS sequence"/>
</dbReference>
<dbReference type="CDD" id="cd00554">
    <property type="entry name" value="MECDP_synthase"/>
    <property type="match status" value="1"/>
</dbReference>
<evidence type="ECO:0000256" key="7">
    <source>
        <dbReference type="HAMAP-Rule" id="MF_00107"/>
    </source>
</evidence>
<comment type="caution">
    <text evidence="10">The sequence shown here is derived from an EMBL/GenBank/DDBJ whole genome shotgun (WGS) entry which is preliminary data.</text>
</comment>
<reference evidence="10 11" key="1">
    <citation type="submission" date="2015-11" db="EMBL/GenBank/DDBJ databases">
        <title>Evidence for parallel genomic evolution in an endosymbiosis of termite gut flagellates.</title>
        <authorList>
            <person name="Zheng H."/>
        </authorList>
    </citation>
    <scope>NUCLEOTIDE SEQUENCE [LARGE SCALE GENOMIC DNA]</scope>
    <source>
        <strain evidence="10 11">CET450</strain>
    </source>
</reference>
<evidence type="ECO:0000256" key="8">
    <source>
        <dbReference type="RuleBase" id="RU004395"/>
    </source>
</evidence>
<feature type="site" description="Transition state stabilizer" evidence="7">
    <location>
        <position position="34"/>
    </location>
</feature>
<keyword evidence="11" id="KW-1185">Reference proteome</keyword>
<organism evidence="10 11">
    <name type="scientific">Endomicrobium trichonymphae</name>
    <dbReference type="NCBI Taxonomy" id="1408204"/>
    <lineage>
        <taxon>Bacteria</taxon>
        <taxon>Pseudomonadati</taxon>
        <taxon>Elusimicrobiota</taxon>
        <taxon>Endomicrobiia</taxon>
        <taxon>Endomicrobiales</taxon>
        <taxon>Endomicrobiaceae</taxon>
        <taxon>Candidatus Endomicrobiellum</taxon>
    </lineage>
</organism>
<feature type="binding site" evidence="7">
    <location>
        <position position="42"/>
    </location>
    <ligand>
        <name>a divalent metal cation</name>
        <dbReference type="ChEBI" id="CHEBI:60240"/>
    </ligand>
</feature>
<dbReference type="FunFam" id="3.30.1330.50:FF:000003">
    <property type="entry name" value="2-C-methyl-D-erythritol 2,4-cyclodiphosphate synthase"/>
    <property type="match status" value="1"/>
</dbReference>
<feature type="binding site" evidence="7">
    <location>
        <position position="10"/>
    </location>
    <ligand>
        <name>a divalent metal cation</name>
        <dbReference type="ChEBI" id="CHEBI:60240"/>
    </ligand>
</feature>